<keyword evidence="3 5" id="KW-1133">Transmembrane helix</keyword>
<organism evidence="6 7">
    <name type="scientific">Sinocyclocheilus anshuiensis</name>
    <dbReference type="NCBI Taxonomy" id="1608454"/>
    <lineage>
        <taxon>Eukaryota</taxon>
        <taxon>Metazoa</taxon>
        <taxon>Chordata</taxon>
        <taxon>Craniata</taxon>
        <taxon>Vertebrata</taxon>
        <taxon>Euteleostomi</taxon>
        <taxon>Actinopterygii</taxon>
        <taxon>Neopterygii</taxon>
        <taxon>Teleostei</taxon>
        <taxon>Ostariophysi</taxon>
        <taxon>Cypriniformes</taxon>
        <taxon>Cyprinidae</taxon>
        <taxon>Cyprininae</taxon>
        <taxon>Sinocyclocheilus</taxon>
    </lineage>
</organism>
<evidence type="ECO:0000313" key="6">
    <source>
        <dbReference type="Ensembl" id="ENSSANP00000045131.1"/>
    </source>
</evidence>
<protein>
    <submittedName>
        <fullName evidence="6">Solute carrier family 22 member 13b</fullName>
    </submittedName>
</protein>
<dbReference type="AlphaFoldDB" id="A0A671NI19"/>
<dbReference type="InterPro" id="IPR036259">
    <property type="entry name" value="MFS_trans_sf"/>
</dbReference>
<evidence type="ECO:0000313" key="7">
    <source>
        <dbReference type="Proteomes" id="UP000472260"/>
    </source>
</evidence>
<name>A0A671NI19_9TELE</name>
<feature type="transmembrane region" description="Helical" evidence="5">
    <location>
        <begin position="164"/>
        <end position="181"/>
    </location>
</feature>
<evidence type="ECO:0000256" key="3">
    <source>
        <dbReference type="ARBA" id="ARBA00022989"/>
    </source>
</evidence>
<reference evidence="6" key="1">
    <citation type="submission" date="2025-08" db="UniProtKB">
        <authorList>
            <consortium name="Ensembl"/>
        </authorList>
    </citation>
    <scope>IDENTIFICATION</scope>
</reference>
<dbReference type="Proteomes" id="UP000472260">
    <property type="component" value="Unassembled WGS sequence"/>
</dbReference>
<keyword evidence="7" id="KW-1185">Reference proteome</keyword>
<feature type="transmembrane region" description="Helical" evidence="5">
    <location>
        <begin position="293"/>
        <end position="313"/>
    </location>
</feature>
<feature type="transmembrane region" description="Helical" evidence="5">
    <location>
        <begin position="267"/>
        <end position="287"/>
    </location>
</feature>
<evidence type="ECO:0000256" key="2">
    <source>
        <dbReference type="ARBA" id="ARBA00022692"/>
    </source>
</evidence>
<evidence type="ECO:0000256" key="4">
    <source>
        <dbReference type="ARBA" id="ARBA00023136"/>
    </source>
</evidence>
<feature type="transmembrane region" description="Helical" evidence="5">
    <location>
        <begin position="333"/>
        <end position="350"/>
    </location>
</feature>
<feature type="transmembrane region" description="Helical" evidence="5">
    <location>
        <begin position="104"/>
        <end position="126"/>
    </location>
</feature>
<evidence type="ECO:0000256" key="5">
    <source>
        <dbReference type="SAM" id="Phobius"/>
    </source>
</evidence>
<dbReference type="PANTHER" id="PTHR24064">
    <property type="entry name" value="SOLUTE CARRIER FAMILY 22 MEMBER"/>
    <property type="match status" value="1"/>
</dbReference>
<dbReference type="GO" id="GO:0016020">
    <property type="term" value="C:membrane"/>
    <property type="evidence" value="ECO:0007669"/>
    <property type="project" value="UniProtKB-SubCell"/>
</dbReference>
<proteinExistence type="predicted"/>
<feature type="transmembrane region" description="Helical" evidence="5">
    <location>
        <begin position="211"/>
        <end position="230"/>
    </location>
</feature>
<accession>A0A671NI19</accession>
<reference evidence="6" key="2">
    <citation type="submission" date="2025-09" db="UniProtKB">
        <authorList>
            <consortium name="Ensembl"/>
        </authorList>
    </citation>
    <scope>IDENTIFICATION</scope>
</reference>
<evidence type="ECO:0000256" key="1">
    <source>
        <dbReference type="ARBA" id="ARBA00004141"/>
    </source>
</evidence>
<feature type="transmembrane region" description="Helical" evidence="5">
    <location>
        <begin position="21"/>
        <end position="44"/>
    </location>
</feature>
<dbReference type="SUPFAM" id="SSF103473">
    <property type="entry name" value="MFS general substrate transporter"/>
    <property type="match status" value="1"/>
</dbReference>
<sequence>IIDFAQILSSVGEFGAFQKRLLVAVCLPNIFEAFHMFGQVFTAISFPHNRNSSWIVERAPNLTEDKQLNLTIPQDSNGQYESCKMFTPVDLEAPEGISTLITEVINFFTLQFSFLYSLWFIYLFYFKSKIDAEMKMPYQMKAENTANKGTMLDLFRVYYLRKRALIMCYMWFVTSLVYYGVSLNVGNFGLDIYLTQLIFGIAEFPRFGRRICQSAMLLLGGTACLITPAIPAEYPVIVTVIGKFSSFTIVYVYTAELYPTVVRQNGVGLNSMCAHVAGILAPLIGLLDVYHPAIPMVIYGSLPFVGGALTFLLPETLNTDLQDHTEVPVEDSMCVYTLLFFILVTFHSTIRETTLPIINHRKST</sequence>
<keyword evidence="2 5" id="KW-0812">Transmembrane</keyword>
<keyword evidence="4 5" id="KW-0472">Membrane</keyword>
<dbReference type="Gene3D" id="1.20.1250.20">
    <property type="entry name" value="MFS general substrate transporter like domains"/>
    <property type="match status" value="1"/>
</dbReference>
<comment type="subcellular location">
    <subcellularLocation>
        <location evidence="1">Membrane</location>
        <topology evidence="1">Multi-pass membrane protein</topology>
    </subcellularLocation>
</comment>
<dbReference type="Ensembl" id="ENSSANT00000048000.1">
    <property type="protein sequence ID" value="ENSSANP00000045131.1"/>
    <property type="gene ID" value="ENSSANG00000022784.1"/>
</dbReference>
<feature type="transmembrane region" description="Helical" evidence="5">
    <location>
        <begin position="236"/>
        <end position="255"/>
    </location>
</feature>